<protein>
    <submittedName>
        <fullName evidence="1">Uncharacterized protein</fullName>
    </submittedName>
</protein>
<evidence type="ECO:0000313" key="2">
    <source>
        <dbReference type="Proteomes" id="UP001596084"/>
    </source>
</evidence>
<evidence type="ECO:0000313" key="1">
    <source>
        <dbReference type="EMBL" id="MFC5521501.1"/>
    </source>
</evidence>
<dbReference type="EMBL" id="JBHSMX010000016">
    <property type="protein sequence ID" value="MFC5521501.1"/>
    <property type="molecule type" value="Genomic_DNA"/>
</dbReference>
<comment type="caution">
    <text evidence="1">The sequence shown here is derived from an EMBL/GenBank/DDBJ whole genome shotgun (WGS) entry which is preliminary data.</text>
</comment>
<sequence length="72" mass="7879">MEDGSEHHASAVWAQQFADAYCELVQGEADEHNLLELAYELWPTQGHRDAAEVANEEFLKLGAAPNRPTAAG</sequence>
<dbReference type="RefSeq" id="WP_068834473.1">
    <property type="nucleotide sequence ID" value="NZ_JBHSMX010000016.1"/>
</dbReference>
<accession>A0ABW0QAB6</accession>
<name>A0ABW0QAB6_9BURK</name>
<gene>
    <name evidence="1" type="ORF">ACFPP7_11305</name>
</gene>
<proteinExistence type="predicted"/>
<keyword evidence="2" id="KW-1185">Reference proteome</keyword>
<reference evidence="2" key="1">
    <citation type="journal article" date="2019" name="Int. J. Syst. Evol. Microbiol.">
        <title>The Global Catalogue of Microorganisms (GCM) 10K type strain sequencing project: providing services to taxonomists for standard genome sequencing and annotation.</title>
        <authorList>
            <consortium name="The Broad Institute Genomics Platform"/>
            <consortium name="The Broad Institute Genome Sequencing Center for Infectious Disease"/>
            <person name="Wu L."/>
            <person name="Ma J."/>
        </authorList>
    </citation>
    <scope>NUCLEOTIDE SEQUENCE [LARGE SCALE GENOMIC DNA]</scope>
    <source>
        <strain evidence="2">CGMCC 4.7277</strain>
    </source>
</reference>
<dbReference type="Proteomes" id="UP001596084">
    <property type="component" value="Unassembled WGS sequence"/>
</dbReference>
<organism evidence="1 2">
    <name type="scientific">Polaromonas jejuensis</name>
    <dbReference type="NCBI Taxonomy" id="457502"/>
    <lineage>
        <taxon>Bacteria</taxon>
        <taxon>Pseudomonadati</taxon>
        <taxon>Pseudomonadota</taxon>
        <taxon>Betaproteobacteria</taxon>
        <taxon>Burkholderiales</taxon>
        <taxon>Comamonadaceae</taxon>
        <taxon>Polaromonas</taxon>
    </lineage>
</organism>